<keyword evidence="3" id="KW-1133">Transmembrane helix</keyword>
<protein>
    <submittedName>
        <fullName evidence="5">Putative membrane protein YqiK</fullName>
    </submittedName>
</protein>
<dbReference type="Proteomes" id="UP000316167">
    <property type="component" value="Unassembled WGS sequence"/>
</dbReference>
<sequence length="639" mass="70422">MDIASLFFAYWWVLVLFFSLIFYKFVLRVFFGMVIVPEDKIGLVTKKFVLIGANRELPDGRIIATKGEAGFQAKTLAPGLYWFMWPWQYGVDMIPFTVVPEGKIALVLSKDGAEIPTGHILARRVDCDNFQDAQAFLERGGQRGRQTAYITAGSYRINRHLFDVSVVDQVTINENMVGIVTALDGEPIPIGSIAGKFVEGHNNFQNFDAFLTNGGNRGLQPQVILAGSYYINPWALQIEETPMTDIPIGHVGVVISYIGEVGKDLTGETFKHGNIVEKGYRGVWMEPLGPGKYPVNKYTTKVELVPTTNLVLNWANARSEAHSLDKNLSTITVRSKDGFPFNLDVAQIIHIPATEAPKVIARFGSMNNLVSQVLEPTIGNYFRNSAQDSDVISFLSTRKERQNAAKEHIKDVLEEYNVNAVDTLIGDIVPPEALMKTLTDRKIAQEEEKTYETQRMAQEKRQGVEKETAIADMQKEIVKAQQSVEIAQRTADATVKKAEGDATSLKLNVNAEAEATKMRANAESEAIKMKAAAQAESTKLNAAADAERISKTGLAEAEKIMAIGKSTAEAYELQVKAMGGDNFTRYKITEEISKGQIKIIPDVLIGGNNGSDGPISGLLGLKLMEMMDADKKKEQGNDN</sequence>
<dbReference type="RefSeq" id="WP_144886363.1">
    <property type="nucleotide sequence ID" value="NZ_VLLE01000004.1"/>
</dbReference>
<evidence type="ECO:0000256" key="2">
    <source>
        <dbReference type="SAM" id="Coils"/>
    </source>
</evidence>
<evidence type="ECO:0000313" key="5">
    <source>
        <dbReference type="EMBL" id="TWI81155.1"/>
    </source>
</evidence>
<dbReference type="SUPFAM" id="SSF117892">
    <property type="entry name" value="Band 7/SPFH domain"/>
    <property type="match status" value="1"/>
</dbReference>
<dbReference type="InterPro" id="IPR036013">
    <property type="entry name" value="Band_7/SPFH_dom_sf"/>
</dbReference>
<comment type="subcellular location">
    <subcellularLocation>
        <location evidence="1">Membrane</location>
        <topology evidence="1">Single-pass membrane protein</topology>
    </subcellularLocation>
</comment>
<accession>A0A562SIQ0</accession>
<proteinExistence type="predicted"/>
<dbReference type="OrthoDB" id="501008at2"/>
<dbReference type="InterPro" id="IPR001107">
    <property type="entry name" value="Band_7"/>
</dbReference>
<evidence type="ECO:0000256" key="3">
    <source>
        <dbReference type="SAM" id="Phobius"/>
    </source>
</evidence>
<comment type="caution">
    <text evidence="5">The sequence shown here is derived from an EMBL/GenBank/DDBJ whole genome shotgun (WGS) entry which is preliminary data.</text>
</comment>
<evidence type="ECO:0000313" key="6">
    <source>
        <dbReference type="Proteomes" id="UP000316167"/>
    </source>
</evidence>
<dbReference type="AlphaFoldDB" id="A0A562SIQ0"/>
<keyword evidence="3" id="KW-0812">Transmembrane</keyword>
<dbReference type="InterPro" id="IPR017037">
    <property type="entry name" value="UCP035261"/>
</dbReference>
<evidence type="ECO:0000259" key="4">
    <source>
        <dbReference type="Pfam" id="PF01145"/>
    </source>
</evidence>
<feature type="coiled-coil region" evidence="2">
    <location>
        <begin position="470"/>
        <end position="530"/>
    </location>
</feature>
<feature type="domain" description="Band 7" evidence="4">
    <location>
        <begin position="246"/>
        <end position="458"/>
    </location>
</feature>
<reference evidence="5 6" key="1">
    <citation type="journal article" date="2015" name="Stand. Genomic Sci.">
        <title>Genomic Encyclopedia of Bacterial and Archaeal Type Strains, Phase III: the genomes of soil and plant-associated and newly described type strains.</title>
        <authorList>
            <person name="Whitman W.B."/>
            <person name="Woyke T."/>
            <person name="Klenk H.P."/>
            <person name="Zhou Y."/>
            <person name="Lilburn T.G."/>
            <person name="Beck B.J."/>
            <person name="De Vos P."/>
            <person name="Vandamme P."/>
            <person name="Eisen J.A."/>
            <person name="Garrity G."/>
            <person name="Hugenholtz P."/>
            <person name="Kyrpides N.C."/>
        </authorList>
    </citation>
    <scope>NUCLEOTIDE SEQUENCE [LARGE SCALE GENOMIC DNA]</scope>
    <source>
        <strain evidence="5 6">CGMCC 1.7271</strain>
    </source>
</reference>
<name>A0A562SIQ0_9BACT</name>
<dbReference type="GO" id="GO:0016020">
    <property type="term" value="C:membrane"/>
    <property type="evidence" value="ECO:0007669"/>
    <property type="project" value="UniProtKB-SubCell"/>
</dbReference>
<keyword evidence="6" id="KW-1185">Reference proteome</keyword>
<dbReference type="EMBL" id="VLLE01000004">
    <property type="protein sequence ID" value="TWI81155.1"/>
    <property type="molecule type" value="Genomic_DNA"/>
</dbReference>
<feature type="transmembrane region" description="Helical" evidence="3">
    <location>
        <begin position="6"/>
        <end position="26"/>
    </location>
</feature>
<gene>
    <name evidence="5" type="ORF">IQ13_2170</name>
</gene>
<keyword evidence="2" id="KW-0175">Coiled coil</keyword>
<evidence type="ECO:0000256" key="1">
    <source>
        <dbReference type="ARBA" id="ARBA00004167"/>
    </source>
</evidence>
<organism evidence="5 6">
    <name type="scientific">Lacibacter cauensis</name>
    <dbReference type="NCBI Taxonomy" id="510947"/>
    <lineage>
        <taxon>Bacteria</taxon>
        <taxon>Pseudomonadati</taxon>
        <taxon>Bacteroidota</taxon>
        <taxon>Chitinophagia</taxon>
        <taxon>Chitinophagales</taxon>
        <taxon>Chitinophagaceae</taxon>
        <taxon>Lacibacter</taxon>
    </lineage>
</organism>
<keyword evidence="3" id="KW-0472">Membrane</keyword>
<dbReference type="Pfam" id="PF01145">
    <property type="entry name" value="Band_7"/>
    <property type="match status" value="1"/>
</dbReference>
<dbReference type="PIRSF" id="PIRSF035261">
    <property type="entry name" value="UCP035261"/>
    <property type="match status" value="1"/>
</dbReference>